<dbReference type="Pfam" id="PF11118">
    <property type="entry name" value="DUF2627"/>
    <property type="match status" value="1"/>
</dbReference>
<name>A0ABW4YK95_9BACL</name>
<reference evidence="4" key="1">
    <citation type="journal article" date="2019" name="Int. J. Syst. Evol. Microbiol.">
        <title>The Global Catalogue of Microorganisms (GCM) 10K type strain sequencing project: providing services to taxonomists for standard genome sequencing and annotation.</title>
        <authorList>
            <consortium name="The Broad Institute Genomics Platform"/>
            <consortium name="The Broad Institute Genome Sequencing Center for Infectious Disease"/>
            <person name="Wu L."/>
            <person name="Ma J."/>
        </authorList>
    </citation>
    <scope>NUCLEOTIDE SEQUENCE [LARGE SCALE GENOMIC DNA]</scope>
    <source>
        <strain evidence="4">GH52</strain>
    </source>
</reference>
<gene>
    <name evidence="3" type="ORF">ACFSJH_09900</name>
</gene>
<dbReference type="PROSITE" id="PS51257">
    <property type="entry name" value="PROKAR_LIPOPROTEIN"/>
    <property type="match status" value="1"/>
</dbReference>
<dbReference type="EMBL" id="JBHUHO010000029">
    <property type="protein sequence ID" value="MFD2116037.1"/>
    <property type="molecule type" value="Genomic_DNA"/>
</dbReference>
<keyword evidence="4" id="KW-1185">Reference proteome</keyword>
<dbReference type="Proteomes" id="UP001597362">
    <property type="component" value="Unassembled WGS sequence"/>
</dbReference>
<dbReference type="RefSeq" id="WP_377771808.1">
    <property type="nucleotide sequence ID" value="NZ_JBHUHO010000029.1"/>
</dbReference>
<comment type="caution">
    <text evidence="3">The sequence shown here is derived from an EMBL/GenBank/DDBJ whole genome shotgun (WGS) entry which is preliminary data.</text>
</comment>
<protein>
    <submittedName>
        <fullName evidence="3">DUF2627 domain-containing protein</fullName>
    </submittedName>
</protein>
<feature type="region of interest" description="Disordered" evidence="1">
    <location>
        <begin position="84"/>
        <end position="108"/>
    </location>
</feature>
<keyword evidence="2" id="KW-0812">Transmembrane</keyword>
<evidence type="ECO:0000313" key="4">
    <source>
        <dbReference type="Proteomes" id="UP001597362"/>
    </source>
</evidence>
<proteinExistence type="predicted"/>
<sequence length="108" mass="12286">MKQITARFIAIMLLVIPGIVACLGFLNMKNAVFHYFSAFGDSATTPNFEWWLFISGFVMFFIGVGFIGGWIFFRDRKRNYVSTKFKEKRPRPPKPGSTGTPPSPQSQQ</sequence>
<accession>A0ABW4YK95</accession>
<evidence type="ECO:0000256" key="2">
    <source>
        <dbReference type="SAM" id="Phobius"/>
    </source>
</evidence>
<feature type="transmembrane region" description="Helical" evidence="2">
    <location>
        <begin position="7"/>
        <end position="28"/>
    </location>
</feature>
<dbReference type="InterPro" id="IPR020138">
    <property type="entry name" value="Uncharacterised_YqzF"/>
</dbReference>
<keyword evidence="2" id="KW-0472">Membrane</keyword>
<feature type="transmembrane region" description="Helical" evidence="2">
    <location>
        <begin position="48"/>
        <end position="73"/>
    </location>
</feature>
<evidence type="ECO:0000313" key="3">
    <source>
        <dbReference type="EMBL" id="MFD2116037.1"/>
    </source>
</evidence>
<organism evidence="3 4">
    <name type="scientific">Paenibacillus yanchengensis</name>
    <dbReference type="NCBI Taxonomy" id="2035833"/>
    <lineage>
        <taxon>Bacteria</taxon>
        <taxon>Bacillati</taxon>
        <taxon>Bacillota</taxon>
        <taxon>Bacilli</taxon>
        <taxon>Bacillales</taxon>
        <taxon>Paenibacillaceae</taxon>
        <taxon>Paenibacillus</taxon>
    </lineage>
</organism>
<evidence type="ECO:0000256" key="1">
    <source>
        <dbReference type="SAM" id="MobiDB-lite"/>
    </source>
</evidence>
<keyword evidence="2" id="KW-1133">Transmembrane helix</keyword>